<evidence type="ECO:0000256" key="1">
    <source>
        <dbReference type="ARBA" id="ARBA00022801"/>
    </source>
</evidence>
<comment type="caution">
    <text evidence="2">The sequence shown here is derived from an EMBL/GenBank/DDBJ whole genome shotgun (WGS) entry which is preliminary data.</text>
</comment>
<dbReference type="SUPFAM" id="SSF53254">
    <property type="entry name" value="Phosphoglycerate mutase-like"/>
    <property type="match status" value="1"/>
</dbReference>
<dbReference type="Proteomes" id="UP001469365">
    <property type="component" value="Unassembled WGS sequence"/>
</dbReference>
<sequence>MTQITWIRHGNTQWNVEKRAQGHTNNPLNEAGFAQARAVAARLAGEVWDVMYASDLLRAKQTAEHIAEAAGIPVIHYDVRLREVHGGLIEGTTEEERLQRWGSDWRSRTDLNTETPEESAKRGGAFVAELEERHPGGRILIVSHGAIIRRTLHGLIPDIATDRPLSNTSVTVISKAGDRWQYDLYDSTTHLD</sequence>
<evidence type="ECO:0000313" key="3">
    <source>
        <dbReference type="Proteomes" id="UP001469365"/>
    </source>
</evidence>
<dbReference type="Gene3D" id="3.40.50.1240">
    <property type="entry name" value="Phosphoglycerate mutase-like"/>
    <property type="match status" value="1"/>
</dbReference>
<dbReference type="PANTHER" id="PTHR46517:SF1">
    <property type="entry name" value="FRUCTOSE-2,6-BISPHOSPHATASE TIGAR"/>
    <property type="match status" value="1"/>
</dbReference>
<dbReference type="InterPro" id="IPR013078">
    <property type="entry name" value="His_Pase_superF_clade-1"/>
</dbReference>
<keyword evidence="3" id="KW-1185">Reference proteome</keyword>
<dbReference type="InterPro" id="IPR029033">
    <property type="entry name" value="His_PPase_superfam"/>
</dbReference>
<proteinExistence type="predicted"/>
<organism evidence="2 3">
    <name type="scientific">Paenibacillus filicis</name>
    <dbReference type="NCBI Taxonomy" id="669464"/>
    <lineage>
        <taxon>Bacteria</taxon>
        <taxon>Bacillati</taxon>
        <taxon>Bacillota</taxon>
        <taxon>Bacilli</taxon>
        <taxon>Bacillales</taxon>
        <taxon>Paenibacillaceae</taxon>
        <taxon>Paenibacillus</taxon>
    </lineage>
</organism>
<dbReference type="PANTHER" id="PTHR46517">
    <property type="entry name" value="FRUCTOSE-2,6-BISPHOSPHATASE TIGAR"/>
    <property type="match status" value="1"/>
</dbReference>
<name>A0ABU9DPU4_9BACL</name>
<accession>A0ABU9DPU4</accession>
<gene>
    <name evidence="2" type="ORF">WMW72_19430</name>
</gene>
<dbReference type="CDD" id="cd07067">
    <property type="entry name" value="HP_PGM_like"/>
    <property type="match status" value="1"/>
</dbReference>
<dbReference type="InterPro" id="IPR051695">
    <property type="entry name" value="Phosphoglycerate_Mutase"/>
</dbReference>
<reference evidence="2 3" key="1">
    <citation type="submission" date="2024-04" db="EMBL/GenBank/DDBJ databases">
        <title>draft genome sequnece of Paenibacillus filicis.</title>
        <authorList>
            <person name="Kim D.-U."/>
        </authorList>
    </citation>
    <scope>NUCLEOTIDE SEQUENCE [LARGE SCALE GENOMIC DNA]</scope>
    <source>
        <strain evidence="2 3">KACC14197</strain>
    </source>
</reference>
<protein>
    <submittedName>
        <fullName evidence="2">Histidine phosphatase family protein</fullName>
        <ecNumber evidence="2">3.1.3.-</ecNumber>
    </submittedName>
</protein>
<dbReference type="GO" id="GO:0016787">
    <property type="term" value="F:hydrolase activity"/>
    <property type="evidence" value="ECO:0007669"/>
    <property type="project" value="UniProtKB-KW"/>
</dbReference>
<dbReference type="Pfam" id="PF00300">
    <property type="entry name" value="His_Phos_1"/>
    <property type="match status" value="1"/>
</dbReference>
<evidence type="ECO:0000313" key="2">
    <source>
        <dbReference type="EMBL" id="MEK8130080.1"/>
    </source>
</evidence>
<dbReference type="EMBL" id="JBBPCC010000013">
    <property type="protein sequence ID" value="MEK8130080.1"/>
    <property type="molecule type" value="Genomic_DNA"/>
</dbReference>
<dbReference type="SMART" id="SM00855">
    <property type="entry name" value="PGAM"/>
    <property type="match status" value="1"/>
</dbReference>
<dbReference type="RefSeq" id="WP_341417209.1">
    <property type="nucleotide sequence ID" value="NZ_JBBPCC010000013.1"/>
</dbReference>
<dbReference type="EC" id="3.1.3.-" evidence="2"/>
<keyword evidence="1 2" id="KW-0378">Hydrolase</keyword>